<protein>
    <recommendedName>
        <fullName evidence="3">Phage protein</fullName>
    </recommendedName>
</protein>
<evidence type="ECO:0008006" key="3">
    <source>
        <dbReference type="Google" id="ProtNLM"/>
    </source>
</evidence>
<dbReference type="RefSeq" id="WP_061993556.1">
    <property type="nucleotide sequence ID" value="NZ_DF968005.1"/>
</dbReference>
<name>A0A0K8MIF3_9LACO</name>
<organism evidence="1 2">
    <name type="scientific">Fructobacillus ficulneus</name>
    <dbReference type="NCBI Taxonomy" id="157463"/>
    <lineage>
        <taxon>Bacteria</taxon>
        <taxon>Bacillati</taxon>
        <taxon>Bacillota</taxon>
        <taxon>Bacilli</taxon>
        <taxon>Lactobacillales</taxon>
        <taxon>Lactobacillaceae</taxon>
        <taxon>Fructobacillus</taxon>
    </lineage>
</organism>
<keyword evidence="2" id="KW-1185">Reference proteome</keyword>
<gene>
    <name evidence="1" type="ORF">FFIC_282460</name>
</gene>
<dbReference type="OrthoDB" id="2233792at2"/>
<evidence type="ECO:0000313" key="1">
    <source>
        <dbReference type="EMBL" id="GAP00233.1"/>
    </source>
</evidence>
<dbReference type="Proteomes" id="UP000253891">
    <property type="component" value="Unassembled WGS sequence"/>
</dbReference>
<reference evidence="1 2" key="1">
    <citation type="journal article" date="2015" name="BMC Genomics">
        <title>Comparative genomics of Fructobacillus spp. and Leuconostoc spp. reveals niche-specific evolution of Fructobacillus spp.</title>
        <authorList>
            <person name="Endo A."/>
            <person name="Tanizawa Y."/>
            <person name="Tanaka N."/>
            <person name="Maeno S."/>
            <person name="Kumar H."/>
            <person name="Shiwa Y."/>
            <person name="Okada S."/>
            <person name="Yoshikawa H."/>
            <person name="Dicks L."/>
            <person name="Nakagawa J."/>
            <person name="Arita M."/>
        </authorList>
    </citation>
    <scope>NUCLEOTIDE SEQUENCE [LARGE SCALE GENOMIC DNA]</scope>
    <source>
        <strain evidence="1 2">JCM 12225</strain>
    </source>
</reference>
<dbReference type="AlphaFoldDB" id="A0A0K8MIF3"/>
<dbReference type="EMBL" id="DF968005">
    <property type="protein sequence ID" value="GAP00233.1"/>
    <property type="molecule type" value="Genomic_DNA"/>
</dbReference>
<proteinExistence type="predicted"/>
<accession>A0A0K8MIF3</accession>
<sequence>MELVYYKGLKDEPYTTAEVIAEFSGVDLDSINRLTRAHRERLEKFGKLHYTLKFLEDKTDFKSVLSKQCSSKVWNYN</sequence>
<evidence type="ECO:0000313" key="2">
    <source>
        <dbReference type="Proteomes" id="UP000253891"/>
    </source>
</evidence>